<comment type="similarity">
    <text evidence="18">Belongs to the protein kinase superfamily. Tyr protein kinase family. Insulin receptor subfamily.</text>
</comment>
<dbReference type="GO" id="GO:0005886">
    <property type="term" value="C:plasma membrane"/>
    <property type="evidence" value="ECO:0007669"/>
    <property type="project" value="UniProtKB-SubCell"/>
</dbReference>
<dbReference type="SMART" id="SM00219">
    <property type="entry name" value="TyrKc"/>
    <property type="match status" value="1"/>
</dbReference>
<dbReference type="InterPro" id="IPR023415">
    <property type="entry name" value="LDLR_class-A_CS"/>
</dbReference>
<dbReference type="InterPro" id="IPR050122">
    <property type="entry name" value="RTK"/>
</dbReference>
<dbReference type="InterPro" id="IPR002172">
    <property type="entry name" value="LDrepeatLR_classA_rpt"/>
</dbReference>
<proteinExistence type="inferred from homology"/>
<evidence type="ECO:0000256" key="3">
    <source>
        <dbReference type="ARBA" id="ARBA00022679"/>
    </source>
</evidence>
<evidence type="ECO:0000256" key="14">
    <source>
        <dbReference type="ARBA" id="ARBA00023180"/>
    </source>
</evidence>
<dbReference type="PROSITE" id="PS00109">
    <property type="entry name" value="PROTEIN_KINASE_TYR"/>
    <property type="match status" value="1"/>
</dbReference>
<evidence type="ECO:0000256" key="9">
    <source>
        <dbReference type="ARBA" id="ARBA00022989"/>
    </source>
</evidence>
<sequence>MFLLFLFLLFPSLSSIHHRDTQIHRLIYRNREDEANWTRFSLLSLENSEGLFSFSSLLSHAFPCPNSSHEEWPDSSATLLFPCLHGDVLDTDSLLHFKMSHPHVVIPTKCSVVKGLHMDFTAIQIPLNETLELDGDHSLRIFSNSNTRSSSLLDRPIIQFSYERRDEDCEVLCENSNYSIYSTPLCLGEIISENEIEVCDMTDSCKWKSSPAGLTNIATIPFLDNEKYMTMNGTNERVTFSSPYIAHTSVKCSFVVDALLQEGSSMDLSYSSIDGKHEKTVHLTESHTPFKLKPFSIPIGHSFSPLRIDIICHKGSFCKIDNLRMKNCEDDSSSMEVCPSSSSFLCSSSFQSLCLPLHRICDLATDCTTGEDESNCEDLPSHALCNFSHSSNLSFCPHWISSGPLDGISFGEANGRNGSSMKVVMGEEMREGEKTAFTSPSLPPSSHALRDPLSSLFRSCTLRFSYCASVRWSWTDFRWMINGHKPIWDLMGEKKNDSTGRESLSGKCEWKREVIEIPIMSTSYSLSFEIFSTKNEPSVSHFELADLSIAESCFLDDSSISPLSVYNLWPCNGTGPLPPSIEQCQSFYAETDETEQLVMERSGWITWIAPRTNEYRVELCGASGGSMGGREGGKGGCIVAIISLGYNEEVEVMIGQEGEEKDQSLHYSGTAGGGATLMKKNERDLPTIILVAGGGGGINRETHDSKSANGGRLSNNLSEEDIRSAFKAWEEGDGFSHAFGPHFTIRCDGKECDAVNKEANKGGRCNSSVEYVLGGYGGGGPGCGDSPGPGGGYIGGKRNSNETGGTSFIFYEEDLFEVFEGVHSGSGFIRIFPCTLECPFNQSCIFQSVHRGELSHMKCECIKGADCNGVSSDGWKFFFFTAAFLLLLVFALLIFSVTGGRRRLRERERFNDQMEEIEMVNQEFHEMDHFECLHKLTRIQIPHILRGDILMKRLLGKGAFGEVHLAELIEEGERREVAVKTLTLKLEWDVQLDFTFETLTLHKLDHVNIVRALGINMEIDPYYLIIEYMKGGDLRTFLRLFRSGDIEVELTMKDFFSFALDIATGCEYLEENHVIHRDLAARNCLLTKREEGRIVKLADFGMARDIYSIDYYRKNGRAKMPVKWLPPESYLDGKFDGASDRWSFGVLLWEIFSLGHMPYPGMSNYQVMENVRRGKRLLPPCGTPSPIHHLMLSTWRFDPSSRPSFKEILSQIRSIASSQSEYARRAPPGIIKCGMMQTEEGQNEEYTRISCPRKRREDSNEIEEISPSPSPPYIQFVTDLSSLCVSSQRYPNPDHFVDKRFVFPLRKWMKRVD</sequence>
<evidence type="ECO:0000256" key="8">
    <source>
        <dbReference type="ARBA" id="ARBA00022840"/>
    </source>
</evidence>
<dbReference type="InterPro" id="IPR008266">
    <property type="entry name" value="Tyr_kinase_AS"/>
</dbReference>
<dbReference type="PROSITE" id="PS00107">
    <property type="entry name" value="PROTEIN_KINASE_ATP"/>
    <property type="match status" value="1"/>
</dbReference>
<evidence type="ECO:0000256" key="13">
    <source>
        <dbReference type="ARBA" id="ARBA00023170"/>
    </source>
</evidence>
<dbReference type="EC" id="2.7.10.1" evidence="18"/>
<dbReference type="EMBL" id="BTRK01000006">
    <property type="protein sequence ID" value="GMR59248.1"/>
    <property type="molecule type" value="Genomic_DNA"/>
</dbReference>
<dbReference type="InterPro" id="IPR000719">
    <property type="entry name" value="Prot_kinase_dom"/>
</dbReference>
<protein>
    <recommendedName>
        <fullName evidence="18">Tyrosine-protein kinase receptor</fullName>
        <ecNumber evidence="18">2.7.10.1</ecNumber>
    </recommendedName>
</protein>
<dbReference type="SUPFAM" id="SSF56112">
    <property type="entry name" value="Protein kinase-like (PK-like)"/>
    <property type="match status" value="1"/>
</dbReference>
<dbReference type="Gene3D" id="4.10.400.10">
    <property type="entry name" value="Low-density Lipoprotein Receptor"/>
    <property type="match status" value="1"/>
</dbReference>
<dbReference type="Pfam" id="PF07714">
    <property type="entry name" value="PK_Tyr_Ser-Thr"/>
    <property type="match status" value="1"/>
</dbReference>
<keyword evidence="6 17" id="KW-0547">Nucleotide-binding</keyword>
<dbReference type="FunFam" id="1.10.510.10:FF:001512">
    <property type="entry name" value="Receptor tyrosine-protein kinase erbB-2"/>
    <property type="match status" value="1"/>
</dbReference>
<dbReference type="GO" id="GO:0004714">
    <property type="term" value="F:transmembrane receptor protein tyrosine kinase activity"/>
    <property type="evidence" value="ECO:0007669"/>
    <property type="project" value="UniProtKB-EC"/>
</dbReference>
<evidence type="ECO:0000256" key="11">
    <source>
        <dbReference type="ARBA" id="ARBA00023137"/>
    </source>
</evidence>
<dbReference type="GO" id="GO:0048680">
    <property type="term" value="P:positive regulation of axon regeneration"/>
    <property type="evidence" value="ECO:0007669"/>
    <property type="project" value="UniProtKB-ARBA"/>
</dbReference>
<feature type="binding site" evidence="17">
    <location>
        <position position="980"/>
    </location>
    <ligand>
        <name>ATP</name>
        <dbReference type="ChEBI" id="CHEBI:30616"/>
    </ligand>
</feature>
<keyword evidence="18" id="KW-0597">Phosphoprotein</keyword>
<comment type="subcellular location">
    <subcellularLocation>
        <location evidence="1">Cell membrane</location>
        <topology evidence="1">Single-pass type I membrane protein</topology>
    </subcellularLocation>
</comment>
<evidence type="ECO:0000256" key="17">
    <source>
        <dbReference type="PROSITE-ProRule" id="PRU10141"/>
    </source>
</evidence>
<dbReference type="GO" id="GO:0043235">
    <property type="term" value="C:receptor complex"/>
    <property type="evidence" value="ECO:0007669"/>
    <property type="project" value="TreeGrafter"/>
</dbReference>
<dbReference type="SMART" id="SM00192">
    <property type="entry name" value="LDLa"/>
    <property type="match status" value="1"/>
</dbReference>
<accession>A0AAN5IAW2</accession>
<evidence type="ECO:0000256" key="12">
    <source>
        <dbReference type="ARBA" id="ARBA00023157"/>
    </source>
</evidence>
<dbReference type="Gene3D" id="1.10.510.10">
    <property type="entry name" value="Transferase(Phosphotransferase) domain 1"/>
    <property type="match status" value="1"/>
</dbReference>
<evidence type="ECO:0000256" key="2">
    <source>
        <dbReference type="ARBA" id="ARBA00022475"/>
    </source>
</evidence>
<dbReference type="Pfam" id="PF12810">
    <property type="entry name" value="ALK_LTK_GRD"/>
    <property type="match status" value="1"/>
</dbReference>
<keyword evidence="3" id="KW-0808">Transferase</keyword>
<keyword evidence="11" id="KW-0829">Tyrosine-protein kinase</keyword>
<evidence type="ECO:0000313" key="23">
    <source>
        <dbReference type="Proteomes" id="UP001328107"/>
    </source>
</evidence>
<evidence type="ECO:0000256" key="20">
    <source>
        <dbReference type="SAM" id="SignalP"/>
    </source>
</evidence>
<comment type="caution">
    <text evidence="16">Lacks conserved residue(s) required for the propagation of feature annotation.</text>
</comment>
<feature type="transmembrane region" description="Helical" evidence="19">
    <location>
        <begin position="877"/>
        <end position="899"/>
    </location>
</feature>
<dbReference type="InterPro" id="IPR001245">
    <property type="entry name" value="Ser-Thr/Tyr_kinase_cat_dom"/>
</dbReference>
<keyword evidence="9 19" id="KW-1133">Transmembrane helix</keyword>
<dbReference type="GO" id="GO:0007169">
    <property type="term" value="P:cell surface receptor protein tyrosine kinase signaling pathway"/>
    <property type="evidence" value="ECO:0007669"/>
    <property type="project" value="InterPro"/>
</dbReference>
<evidence type="ECO:0000256" key="16">
    <source>
        <dbReference type="PROSITE-ProRule" id="PRU00124"/>
    </source>
</evidence>
<keyword evidence="8 17" id="KW-0067">ATP-binding</keyword>
<dbReference type="GO" id="GO:0061564">
    <property type="term" value="P:axon development"/>
    <property type="evidence" value="ECO:0007669"/>
    <property type="project" value="UniProtKB-ARBA"/>
</dbReference>
<evidence type="ECO:0000256" key="15">
    <source>
        <dbReference type="ARBA" id="ARBA00051243"/>
    </source>
</evidence>
<dbReference type="PROSITE" id="PS50068">
    <property type="entry name" value="LDLRA_2"/>
    <property type="match status" value="1"/>
</dbReference>
<dbReference type="InterPro" id="IPR002011">
    <property type="entry name" value="Tyr_kinase_rcpt_2_CS"/>
</dbReference>
<reference evidence="23" key="1">
    <citation type="submission" date="2022-10" db="EMBL/GenBank/DDBJ databases">
        <title>Genome assembly of Pristionchus species.</title>
        <authorList>
            <person name="Yoshida K."/>
            <person name="Sommer R.J."/>
        </authorList>
    </citation>
    <scope>NUCLEOTIDE SEQUENCE [LARGE SCALE GENOMIC DNA]</scope>
    <source>
        <strain evidence="23">RS5460</strain>
    </source>
</reference>
<dbReference type="GO" id="GO:0005524">
    <property type="term" value="F:ATP binding"/>
    <property type="evidence" value="ECO:0007669"/>
    <property type="project" value="UniProtKB-UniRule"/>
</dbReference>
<dbReference type="GO" id="GO:0045664">
    <property type="term" value="P:regulation of neuron differentiation"/>
    <property type="evidence" value="ECO:0007669"/>
    <property type="project" value="TreeGrafter"/>
</dbReference>
<comment type="catalytic activity">
    <reaction evidence="15 18">
        <text>L-tyrosyl-[protein] + ATP = O-phospho-L-tyrosyl-[protein] + ADP + H(+)</text>
        <dbReference type="Rhea" id="RHEA:10596"/>
        <dbReference type="Rhea" id="RHEA-COMP:10136"/>
        <dbReference type="Rhea" id="RHEA-COMP:20101"/>
        <dbReference type="ChEBI" id="CHEBI:15378"/>
        <dbReference type="ChEBI" id="CHEBI:30616"/>
        <dbReference type="ChEBI" id="CHEBI:46858"/>
        <dbReference type="ChEBI" id="CHEBI:61978"/>
        <dbReference type="ChEBI" id="CHEBI:456216"/>
        <dbReference type="EC" id="2.7.10.1"/>
    </reaction>
</comment>
<keyword evidence="2" id="KW-1003">Cell membrane</keyword>
<keyword evidence="5 20" id="KW-0732">Signal</keyword>
<dbReference type="PROSITE" id="PS50011">
    <property type="entry name" value="PROTEIN_KINASE_DOM"/>
    <property type="match status" value="1"/>
</dbReference>
<comment type="caution">
    <text evidence="22">The sequence shown here is derived from an EMBL/GenBank/DDBJ whole genome shotgun (WGS) entry which is preliminary data.</text>
</comment>
<organism evidence="22 23">
    <name type="scientific">Pristionchus mayeri</name>
    <dbReference type="NCBI Taxonomy" id="1317129"/>
    <lineage>
        <taxon>Eukaryota</taxon>
        <taxon>Metazoa</taxon>
        <taxon>Ecdysozoa</taxon>
        <taxon>Nematoda</taxon>
        <taxon>Chromadorea</taxon>
        <taxon>Rhabditida</taxon>
        <taxon>Rhabditina</taxon>
        <taxon>Diplogasteromorpha</taxon>
        <taxon>Diplogasteroidea</taxon>
        <taxon>Neodiplogasteridae</taxon>
        <taxon>Pristionchus</taxon>
    </lineage>
</organism>
<name>A0AAN5IAW2_9BILA</name>
<dbReference type="InterPro" id="IPR055163">
    <property type="entry name" value="ALK/LTK-like_GRD"/>
</dbReference>
<feature type="chain" id="PRO_5042859411" description="Tyrosine-protein kinase receptor" evidence="20">
    <location>
        <begin position="16"/>
        <end position="1313"/>
    </location>
</feature>
<dbReference type="InterPro" id="IPR011009">
    <property type="entry name" value="Kinase-like_dom_sf"/>
</dbReference>
<gene>
    <name evidence="22" type="ORF">PMAYCL1PPCAC_29443</name>
</gene>
<feature type="domain" description="Protein kinase" evidence="21">
    <location>
        <begin position="949"/>
        <end position="1223"/>
    </location>
</feature>
<dbReference type="Proteomes" id="UP001328107">
    <property type="component" value="Unassembled WGS sequence"/>
</dbReference>
<evidence type="ECO:0000256" key="4">
    <source>
        <dbReference type="ARBA" id="ARBA00022692"/>
    </source>
</evidence>
<keyword evidence="12 16" id="KW-1015">Disulfide bond</keyword>
<dbReference type="PRINTS" id="PR00109">
    <property type="entry name" value="TYRKINASE"/>
</dbReference>
<dbReference type="PANTHER" id="PTHR24416:SF604">
    <property type="entry name" value="RECEPTOR PROTEIN-TYROSINE KINASE"/>
    <property type="match status" value="1"/>
</dbReference>
<keyword evidence="7" id="KW-0418">Kinase</keyword>
<dbReference type="InterPro" id="IPR036055">
    <property type="entry name" value="LDL_receptor-like_sf"/>
</dbReference>
<keyword evidence="4 18" id="KW-0812">Transmembrane</keyword>
<keyword evidence="10 19" id="KW-0472">Membrane</keyword>
<evidence type="ECO:0000256" key="10">
    <source>
        <dbReference type="ARBA" id="ARBA00023136"/>
    </source>
</evidence>
<dbReference type="InterPro" id="IPR020635">
    <property type="entry name" value="Tyr_kinase_cat_dom"/>
</dbReference>
<feature type="disulfide bond" evidence="16">
    <location>
        <begin position="361"/>
        <end position="376"/>
    </location>
</feature>
<evidence type="ECO:0000256" key="5">
    <source>
        <dbReference type="ARBA" id="ARBA00022729"/>
    </source>
</evidence>
<evidence type="ECO:0000256" key="18">
    <source>
        <dbReference type="RuleBase" id="RU000312"/>
    </source>
</evidence>
<evidence type="ECO:0000256" key="19">
    <source>
        <dbReference type="SAM" id="Phobius"/>
    </source>
</evidence>
<dbReference type="InterPro" id="IPR017441">
    <property type="entry name" value="Protein_kinase_ATP_BS"/>
</dbReference>
<dbReference type="SUPFAM" id="SSF57424">
    <property type="entry name" value="LDL receptor-like module"/>
    <property type="match status" value="1"/>
</dbReference>
<evidence type="ECO:0000256" key="1">
    <source>
        <dbReference type="ARBA" id="ARBA00004251"/>
    </source>
</evidence>
<dbReference type="PROSITE" id="PS00239">
    <property type="entry name" value="RECEPTOR_TYR_KIN_II"/>
    <property type="match status" value="1"/>
</dbReference>
<keyword evidence="13 18" id="KW-0675">Receptor</keyword>
<dbReference type="PANTHER" id="PTHR24416">
    <property type="entry name" value="TYROSINE-PROTEIN KINASE RECEPTOR"/>
    <property type="match status" value="1"/>
</dbReference>
<keyword evidence="23" id="KW-1185">Reference proteome</keyword>
<evidence type="ECO:0000259" key="21">
    <source>
        <dbReference type="PROSITE" id="PS50011"/>
    </source>
</evidence>
<evidence type="ECO:0000256" key="7">
    <source>
        <dbReference type="ARBA" id="ARBA00022777"/>
    </source>
</evidence>
<keyword evidence="14" id="KW-0325">Glycoprotein</keyword>
<evidence type="ECO:0000313" key="22">
    <source>
        <dbReference type="EMBL" id="GMR59248.1"/>
    </source>
</evidence>
<evidence type="ECO:0000256" key="6">
    <source>
        <dbReference type="ARBA" id="ARBA00022741"/>
    </source>
</evidence>
<feature type="signal peptide" evidence="20">
    <location>
        <begin position="1"/>
        <end position="15"/>
    </location>
</feature>
<dbReference type="PROSITE" id="PS01209">
    <property type="entry name" value="LDLRA_1"/>
    <property type="match status" value="1"/>
</dbReference>